<feature type="domain" description="AAA+ ATPase" evidence="1">
    <location>
        <begin position="78"/>
        <end position="705"/>
    </location>
</feature>
<proteinExistence type="predicted"/>
<keyword evidence="3" id="KW-1185">Reference proteome</keyword>
<dbReference type="InterPro" id="IPR003395">
    <property type="entry name" value="RecF/RecN/SMC_N"/>
</dbReference>
<protein>
    <submittedName>
        <fullName evidence="2">AAA family ATPase</fullName>
    </submittedName>
</protein>
<reference evidence="2 3" key="1">
    <citation type="submission" date="2021-01" db="EMBL/GenBank/DDBJ databases">
        <title>Draft Genome Sequence and Polyhydroxyalkanoate Biosynthetic Potential of Jeongeupia naejangsanensis Type Strain DSM 24253.</title>
        <authorList>
            <person name="Turrini P."/>
            <person name="Artuso I."/>
            <person name="Lugli G.A."/>
            <person name="Frangipani E."/>
            <person name="Ventura M."/>
            <person name="Visca P."/>
        </authorList>
    </citation>
    <scope>NUCLEOTIDE SEQUENCE [LARGE SCALE GENOMIC DNA]</scope>
    <source>
        <strain evidence="2 3">DSM 24253</strain>
    </source>
</reference>
<evidence type="ECO:0000313" key="2">
    <source>
        <dbReference type="EMBL" id="MBM3117890.1"/>
    </source>
</evidence>
<dbReference type="EMBL" id="JAESND010000017">
    <property type="protein sequence ID" value="MBM3117890.1"/>
    <property type="molecule type" value="Genomic_DNA"/>
</dbReference>
<organism evidence="2 3">
    <name type="scientific">Jeongeupia naejangsanensis</name>
    <dbReference type="NCBI Taxonomy" id="613195"/>
    <lineage>
        <taxon>Bacteria</taxon>
        <taxon>Pseudomonadati</taxon>
        <taxon>Pseudomonadota</taxon>
        <taxon>Betaproteobacteria</taxon>
        <taxon>Neisseriales</taxon>
        <taxon>Chitinibacteraceae</taxon>
        <taxon>Jeongeupia</taxon>
    </lineage>
</organism>
<dbReference type="SMART" id="SM00382">
    <property type="entry name" value="AAA"/>
    <property type="match status" value="1"/>
</dbReference>
<dbReference type="InterPro" id="IPR027417">
    <property type="entry name" value="P-loop_NTPase"/>
</dbReference>
<dbReference type="Pfam" id="PF02463">
    <property type="entry name" value="SMC_N"/>
    <property type="match status" value="1"/>
</dbReference>
<gene>
    <name evidence="2" type="ORF">JMJ54_18805</name>
</gene>
<dbReference type="InterPro" id="IPR003593">
    <property type="entry name" value="AAA+_ATPase"/>
</dbReference>
<accession>A0ABS2BQZ8</accession>
<dbReference type="PANTHER" id="PTHR32182:SF0">
    <property type="entry name" value="DNA REPLICATION AND REPAIR PROTEIN RECF"/>
    <property type="match status" value="1"/>
</dbReference>
<dbReference type="RefSeq" id="WP_203540071.1">
    <property type="nucleotide sequence ID" value="NZ_JAESND010000017.1"/>
</dbReference>
<dbReference type="PANTHER" id="PTHR32182">
    <property type="entry name" value="DNA REPLICATION AND REPAIR PROTEIN RECF"/>
    <property type="match status" value="1"/>
</dbReference>
<sequence length="860" mass="95099">MANLALANFDALELTSRQRSQRSVYLVDQIRRALAQTPDGPPDIQAVAVDGTWPWKRLRDVTIGPFRGFRTPEPFDLQKRVILFYGPNGSGKTSFCEGLEYGLLGTVEEADTKRIEGRTYLANLHAGRFEAPVLRANDHQDREVAVIANPDTFRFCFIEKNRIDAFSRIAARPAAQRTELIATLFGMDKFNEFVGHFNESIDQQLVLIPTKQLILNGRRNTLIADQTTVAGEERSLEDLAAEEIALALAHSPNMTYVGLKEHIGTLEAPGRLQELDDILAAVPPTAIGVSREGLICAFEMLDAAHKELVSIAAKLTAYSNQVSFKELYTAVLALQATQGEHCPACNTPLADTTSNPFDKAQAGLADLKELGELQERHKTVQSAVSNASRELRRQLGLVVSFMEACEEQGTPVGQFLASLPDEPAGEWWAVVHPALPPQQDAAADVVTIEAILAVVDRIAAQDAASVLALRERQSHVTERATLVARQLSMQAQDLKRRQLIDDVTAAKTRIAAFDEINAQLISDVAQETDDIARDIPIKAAYDRFLALLRAYRDQLPGALMGGLNDAAMTLYNEFNRNDLDPDKLAALHLPLNGEQKIEIEFRGNPGVRVDALRILSEGHVRCLGLAILLAKAQSIQSPLIVFDDAINAIDHDHRGGIRETIFESDHFADTQLIVTCHSNEFIKDIQQHMPAQRRADCQVYLFRNHTGNYQPRVTGNVSIKNYVAKARASKENLDHREALAACRQGLEMLSEKVWRWLASHDLGVLSLQLAGVGAIPSLRNLCEALRKRLEEAVAFNHPNKPALQVAYGRILGIPAANLVWTYLNKGTHEEADRDDFDAELVESVVQMLEEVDALDLRSGR</sequence>
<evidence type="ECO:0000313" key="3">
    <source>
        <dbReference type="Proteomes" id="UP000809431"/>
    </source>
</evidence>
<comment type="caution">
    <text evidence="2">The sequence shown here is derived from an EMBL/GenBank/DDBJ whole genome shotgun (WGS) entry which is preliminary data.</text>
</comment>
<dbReference type="SUPFAM" id="SSF52540">
    <property type="entry name" value="P-loop containing nucleoside triphosphate hydrolases"/>
    <property type="match status" value="1"/>
</dbReference>
<dbReference type="Gene3D" id="3.40.50.300">
    <property type="entry name" value="P-loop containing nucleotide triphosphate hydrolases"/>
    <property type="match status" value="2"/>
</dbReference>
<name>A0ABS2BQZ8_9NEIS</name>
<evidence type="ECO:0000259" key="1">
    <source>
        <dbReference type="SMART" id="SM00382"/>
    </source>
</evidence>
<dbReference type="Proteomes" id="UP000809431">
    <property type="component" value="Unassembled WGS sequence"/>
</dbReference>